<reference evidence="1" key="1">
    <citation type="submission" date="2020-12" db="EMBL/GenBank/DDBJ databases">
        <authorList>
            <person name="Rodrigo-Torres L."/>
            <person name="Arahal R. D."/>
            <person name="Lucena T."/>
        </authorList>
    </citation>
    <scope>NUCLEOTIDE SEQUENCE</scope>
    <source>
        <strain evidence="1">CECT 9390</strain>
    </source>
</reference>
<dbReference type="InterPro" id="IPR016181">
    <property type="entry name" value="Acyl_CoA_acyltransferase"/>
</dbReference>
<dbReference type="RefSeq" id="WP_162088594.1">
    <property type="nucleotide sequence ID" value="NZ_CAJIMS010000001.1"/>
</dbReference>
<dbReference type="EMBL" id="CAJIMS010000001">
    <property type="protein sequence ID" value="CAD7811176.1"/>
    <property type="molecule type" value="Genomic_DNA"/>
</dbReference>
<evidence type="ECO:0000313" key="2">
    <source>
        <dbReference type="Proteomes" id="UP000662618"/>
    </source>
</evidence>
<name>A0A9N8QSK6_9FLAO</name>
<evidence type="ECO:0008006" key="3">
    <source>
        <dbReference type="Google" id="ProtNLM"/>
    </source>
</evidence>
<keyword evidence="2" id="KW-1185">Reference proteome</keyword>
<dbReference type="Proteomes" id="UP000662618">
    <property type="component" value="Unassembled WGS sequence"/>
</dbReference>
<evidence type="ECO:0000313" key="1">
    <source>
        <dbReference type="EMBL" id="CAD7811176.1"/>
    </source>
</evidence>
<gene>
    <name evidence="1" type="ORF">CHRY9390_02313</name>
</gene>
<sequence>MGENIKFRYRLVDTVNTDHEKYKALHNSLFKGANTSSEWIQWYHKEIGALKAWSEGIRTWGVFDGEELVGIWSVEPKLLKSSDKNIYVGRCFAVGIHEGYRRHGLFVSLSEYAIQQEKKIAEYEYILGFPQVGRSVVGGHFKAGWEEVLTIDIFSRKNVPRIFGEARSTINFITNYDGIKIEAKCDGLIENSDYNTLRYSKHPDHQYLTYQYQDATIVLKPYGNFCHILDLSGALENVKFLLDVVKSLALKHGWAEVNAWCAENEFYKEAYLASGFTSGADFGLPVTLIAVRINAETPLMLNNVSLQMGIEEGY</sequence>
<organism evidence="1 2">
    <name type="scientific">Chryseobacterium aquaeductus</name>
    <dbReference type="NCBI Taxonomy" id="2675056"/>
    <lineage>
        <taxon>Bacteria</taxon>
        <taxon>Pseudomonadati</taxon>
        <taxon>Bacteroidota</taxon>
        <taxon>Flavobacteriia</taxon>
        <taxon>Flavobacteriales</taxon>
        <taxon>Weeksellaceae</taxon>
        <taxon>Chryseobacterium group</taxon>
        <taxon>Chryseobacterium</taxon>
    </lineage>
</organism>
<dbReference type="AlphaFoldDB" id="A0A9N8QSK6"/>
<protein>
    <recommendedName>
        <fullName evidence="3">N-acetyltransferase domain-containing protein</fullName>
    </recommendedName>
</protein>
<accession>A0A9N8QSK6</accession>
<dbReference type="Gene3D" id="3.40.630.30">
    <property type="match status" value="1"/>
</dbReference>
<comment type="caution">
    <text evidence="1">The sequence shown here is derived from an EMBL/GenBank/DDBJ whole genome shotgun (WGS) entry which is preliminary data.</text>
</comment>
<dbReference type="SUPFAM" id="SSF55729">
    <property type="entry name" value="Acyl-CoA N-acyltransferases (Nat)"/>
    <property type="match status" value="1"/>
</dbReference>
<proteinExistence type="predicted"/>